<dbReference type="Gene3D" id="3.30.1180.20">
    <property type="entry name" value="Dihydroxyacetone kinase, domain 2"/>
    <property type="match status" value="1"/>
</dbReference>
<dbReference type="GO" id="GO:0005829">
    <property type="term" value="C:cytosol"/>
    <property type="evidence" value="ECO:0007669"/>
    <property type="project" value="TreeGrafter"/>
</dbReference>
<accession>A0A9X2Z9Y6</accession>
<dbReference type="Gene3D" id="3.40.50.10440">
    <property type="entry name" value="Dihydroxyacetone kinase, domain 1"/>
    <property type="match status" value="1"/>
</dbReference>
<evidence type="ECO:0000313" key="2">
    <source>
        <dbReference type="EMBL" id="MCV7424316.1"/>
    </source>
</evidence>
<keyword evidence="3" id="KW-1185">Reference proteome</keyword>
<keyword evidence="2" id="KW-0808">Transferase</keyword>
<dbReference type="GO" id="GO:0019563">
    <property type="term" value="P:glycerol catabolic process"/>
    <property type="evidence" value="ECO:0007669"/>
    <property type="project" value="TreeGrafter"/>
</dbReference>
<reference evidence="2" key="2">
    <citation type="journal article" date="2022" name="BMC Genomics">
        <title>Comparative genome analysis of mycobacteria focusing on tRNA and non-coding RNA.</title>
        <authorList>
            <person name="Behra P.R.K."/>
            <person name="Pettersson B.M.F."/>
            <person name="Ramesh M."/>
            <person name="Das S."/>
            <person name="Dasgupta S."/>
            <person name="Kirsebom L.A."/>
        </authorList>
    </citation>
    <scope>NUCLEOTIDE SEQUENCE</scope>
    <source>
        <strain evidence="2">DSM 44838</strain>
    </source>
</reference>
<dbReference type="AlphaFoldDB" id="A0A9X2Z9Y6"/>
<proteinExistence type="predicted"/>
<evidence type="ECO:0000259" key="1">
    <source>
        <dbReference type="PROSITE" id="PS51481"/>
    </source>
</evidence>
<sequence>MSAETPAPTGHFHPDDGDPVPPALRGFARANAAFVELHESPTFLTARHRHARRAVGLVSGGGSGHEPLHGGFLGEGMLDAVAPGKVFASPHNRQVLEASRHAAGDGGVVHVVKNYTGDRINFGIAAERLRLDGIEVRRVLVDDDLATESADTATGRRGTAGTVVVEKILGAAADDGADLDELSDLGARVAAATRSIAVASRAQTTMHDGSPAFTIAPGELEYGVGIHGERAVESVPRPSTPELVRRMTDQVLDALPTGTDAILIVNGLGSATLLELNLIFEYAATAVEARGGRVTGSLVGTLVPALDMRGFSVTVARVDAELTSLWDAPAFTPAFPNRTTSSEGARG</sequence>
<dbReference type="InterPro" id="IPR004006">
    <property type="entry name" value="DhaK_dom"/>
</dbReference>
<comment type="caution">
    <text evidence="2">The sequence shown here is derived from an EMBL/GenBank/DDBJ whole genome shotgun (WGS) entry which is preliminary data.</text>
</comment>
<dbReference type="RefSeq" id="WP_263999371.1">
    <property type="nucleotide sequence ID" value="NZ_JACKVK010000014.1"/>
</dbReference>
<dbReference type="SUPFAM" id="SSF82549">
    <property type="entry name" value="DAK1/DegV-like"/>
    <property type="match status" value="1"/>
</dbReference>
<dbReference type="PANTHER" id="PTHR28629">
    <property type="entry name" value="TRIOKINASE/FMN CYCLASE"/>
    <property type="match status" value="1"/>
</dbReference>
<feature type="domain" description="DhaK" evidence="1">
    <location>
        <begin position="15"/>
        <end position="335"/>
    </location>
</feature>
<organism evidence="2 3">
    <name type="scientific">Mycobacterium yunnanensis</name>
    <dbReference type="NCBI Taxonomy" id="368477"/>
    <lineage>
        <taxon>Bacteria</taxon>
        <taxon>Bacillati</taxon>
        <taxon>Actinomycetota</taxon>
        <taxon>Actinomycetes</taxon>
        <taxon>Mycobacteriales</taxon>
        <taxon>Mycobacteriaceae</taxon>
        <taxon>Mycobacterium</taxon>
    </lineage>
</organism>
<dbReference type="PANTHER" id="PTHR28629:SF4">
    <property type="entry name" value="TRIOKINASE_FMN CYCLASE"/>
    <property type="match status" value="1"/>
</dbReference>
<evidence type="ECO:0000313" key="3">
    <source>
        <dbReference type="Proteomes" id="UP001141629"/>
    </source>
</evidence>
<dbReference type="EMBL" id="JACKVK010000014">
    <property type="protein sequence ID" value="MCV7424316.1"/>
    <property type="molecule type" value="Genomic_DNA"/>
</dbReference>
<dbReference type="Pfam" id="PF02733">
    <property type="entry name" value="Dak1"/>
    <property type="match status" value="1"/>
</dbReference>
<dbReference type="InterPro" id="IPR050861">
    <property type="entry name" value="Dihydroxyacetone_Kinase"/>
</dbReference>
<dbReference type="Proteomes" id="UP001141629">
    <property type="component" value="Unassembled WGS sequence"/>
</dbReference>
<dbReference type="PROSITE" id="PS51481">
    <property type="entry name" value="DHAK"/>
    <property type="match status" value="1"/>
</dbReference>
<name>A0A9X2Z9Y6_9MYCO</name>
<keyword evidence="2" id="KW-0418">Kinase</keyword>
<gene>
    <name evidence="2" type="ORF">H7K45_27585</name>
</gene>
<dbReference type="GO" id="GO:0004371">
    <property type="term" value="F:glycerone kinase activity"/>
    <property type="evidence" value="ECO:0007669"/>
    <property type="project" value="InterPro"/>
</dbReference>
<dbReference type="FunFam" id="3.40.50.10440:FF:000001">
    <property type="entry name" value="Dihydroxyacetone kinase, DhaK subunit"/>
    <property type="match status" value="1"/>
</dbReference>
<reference evidence="2" key="1">
    <citation type="submission" date="2020-07" db="EMBL/GenBank/DDBJ databases">
        <authorList>
            <person name="Pettersson B.M.F."/>
            <person name="Behra P.R.K."/>
            <person name="Ramesh M."/>
            <person name="Das S."/>
            <person name="Dasgupta S."/>
            <person name="Kirsebom L.A."/>
        </authorList>
    </citation>
    <scope>NUCLEOTIDE SEQUENCE</scope>
    <source>
        <strain evidence="2">DSM 44838</strain>
    </source>
</reference>
<protein>
    <submittedName>
        <fullName evidence="2">Dihydroxyacetone kinase subunit DhaK</fullName>
    </submittedName>
</protein>